<evidence type="ECO:0000313" key="1">
    <source>
        <dbReference type="EMBL" id="AFU62236.1"/>
    </source>
</evidence>
<accession>K4HYL4</accession>
<sequence>MTTTTRRPATKAAKNLKAGDWVTFGRLAYRVHADAVLNDDGTVWVAMGPLGSEFRAAERVAMHYND</sequence>
<keyword evidence="2" id="KW-1185">Reference proteome</keyword>
<dbReference type="KEGG" id="vg:13827590"/>
<dbReference type="Proteomes" id="UP000008669">
    <property type="component" value="Segment"/>
</dbReference>
<proteinExistence type="predicted"/>
<reference evidence="1 2" key="1">
    <citation type="submission" date="2012-06" db="EMBL/GenBank/DDBJ databases">
        <authorList>
            <person name="Smith M.C.M."/>
            <person name="Hendrix R."/>
            <person name="Hatfull G.F."/>
        </authorList>
    </citation>
    <scope>NUCLEOTIDE SEQUENCE [LARGE SCALE GENOMIC DNA]</scope>
</reference>
<name>K4HYL4_9CAUD</name>
<protein>
    <submittedName>
        <fullName evidence="1">Uncharacterized protein</fullName>
    </submittedName>
</protein>
<evidence type="ECO:0000313" key="2">
    <source>
        <dbReference type="Proteomes" id="UP000008669"/>
    </source>
</evidence>
<gene>
    <name evidence="1" type="ORF">TG1_41</name>
</gene>
<organism evidence="1 2">
    <name type="scientific">Streptomyces phage TG1</name>
    <dbReference type="NCBI Taxonomy" id="2927987"/>
    <lineage>
        <taxon>Viruses</taxon>
        <taxon>Duplodnaviria</taxon>
        <taxon>Heunggongvirae</taxon>
        <taxon>Uroviricota</taxon>
        <taxon>Caudoviricetes</taxon>
        <taxon>Colingsworthviridae</taxon>
        <taxon>Tigunavirus</taxon>
        <taxon>Tigunavirus TG1</taxon>
    </lineage>
</organism>
<dbReference type="EMBL" id="JX182372">
    <property type="protein sequence ID" value="AFU62236.1"/>
    <property type="molecule type" value="Genomic_DNA"/>
</dbReference>